<dbReference type="SUPFAM" id="SSF47413">
    <property type="entry name" value="lambda repressor-like DNA-binding domains"/>
    <property type="match status" value="1"/>
</dbReference>
<dbReference type="InterPro" id="IPR046335">
    <property type="entry name" value="LacI/GalR-like_sensor"/>
</dbReference>
<accession>A0A6L5XZ98</accession>
<gene>
    <name evidence="5" type="ORF">FYJ58_09545</name>
</gene>
<dbReference type="Gene3D" id="1.10.260.40">
    <property type="entry name" value="lambda repressor-like DNA-binding domains"/>
    <property type="match status" value="1"/>
</dbReference>
<organism evidence="5 6">
    <name type="scientific">Velocimicrobium porci</name>
    <dbReference type="NCBI Taxonomy" id="2606634"/>
    <lineage>
        <taxon>Bacteria</taxon>
        <taxon>Bacillati</taxon>
        <taxon>Bacillota</taxon>
        <taxon>Clostridia</taxon>
        <taxon>Lachnospirales</taxon>
        <taxon>Lachnospiraceae</taxon>
        <taxon>Velocimicrobium</taxon>
    </lineage>
</organism>
<protein>
    <submittedName>
        <fullName evidence="5">LacI family transcriptional regulator</fullName>
    </submittedName>
</protein>
<evidence type="ECO:0000256" key="3">
    <source>
        <dbReference type="ARBA" id="ARBA00023163"/>
    </source>
</evidence>
<reference evidence="5 6" key="1">
    <citation type="submission" date="2019-08" db="EMBL/GenBank/DDBJ databases">
        <title>In-depth cultivation of the pig gut microbiome towards novel bacterial diversity and tailored functional studies.</title>
        <authorList>
            <person name="Wylensek D."/>
            <person name="Hitch T.C.A."/>
            <person name="Clavel T."/>
        </authorList>
    </citation>
    <scope>NUCLEOTIDE SEQUENCE [LARGE SCALE GENOMIC DNA]</scope>
    <source>
        <strain evidence="5 6">WCA-693-APC-MOT-I</strain>
    </source>
</reference>
<dbReference type="InterPro" id="IPR000843">
    <property type="entry name" value="HTH_LacI"/>
</dbReference>
<keyword evidence="3" id="KW-0804">Transcription</keyword>
<dbReference type="PANTHER" id="PTHR30146">
    <property type="entry name" value="LACI-RELATED TRANSCRIPTIONAL REPRESSOR"/>
    <property type="match status" value="1"/>
</dbReference>
<keyword evidence="6" id="KW-1185">Reference proteome</keyword>
<dbReference type="InterPro" id="IPR028082">
    <property type="entry name" value="Peripla_BP_I"/>
</dbReference>
<dbReference type="Pfam" id="PF00356">
    <property type="entry name" value="LacI"/>
    <property type="match status" value="1"/>
</dbReference>
<comment type="caution">
    <text evidence="5">The sequence shown here is derived from an EMBL/GenBank/DDBJ whole genome shotgun (WGS) entry which is preliminary data.</text>
</comment>
<dbReference type="Pfam" id="PF13377">
    <property type="entry name" value="Peripla_BP_3"/>
    <property type="match status" value="1"/>
</dbReference>
<evidence type="ECO:0000256" key="2">
    <source>
        <dbReference type="ARBA" id="ARBA00023125"/>
    </source>
</evidence>
<dbReference type="SUPFAM" id="SSF53822">
    <property type="entry name" value="Periplasmic binding protein-like I"/>
    <property type="match status" value="1"/>
</dbReference>
<evidence type="ECO:0000256" key="1">
    <source>
        <dbReference type="ARBA" id="ARBA00023015"/>
    </source>
</evidence>
<keyword evidence="1" id="KW-0805">Transcription regulation</keyword>
<dbReference type="Proteomes" id="UP000482209">
    <property type="component" value="Unassembled WGS sequence"/>
</dbReference>
<sequence>MVIMRIKFKDIAKELNVSPATVSLAVNNQPGVKGETRKKILDYIDKMEMEYQHSRAGQNKGTVMMLQYIKNGVILERAKGSSTVLKKMEQTVNQAGFDFQSVEFYETRDNLEELLKRCKNEMIKGIYILAAEMTEGDIYPFLQLKIPIVVGDNLFYEQGIDSFLIDNKEGICAGVDYLVDKGHSNIVYLAENIDIFNFVERRKAFVLEMARRECGDAGNRIHHLGNTVEEVYQSMKQYLDEGVKGTTAFLLESSVISLGVSKALLERQIRIPRDISLIGFDALPPVSLLGIDLTLVKGTHTKRHLAAVKHLLRHIDDEQEDEIVRVYYKTRLLEGNSVFDKTKYIYH</sequence>
<dbReference type="SMART" id="SM00354">
    <property type="entry name" value="HTH_LACI"/>
    <property type="match status" value="1"/>
</dbReference>
<dbReference type="InterPro" id="IPR010982">
    <property type="entry name" value="Lambda_DNA-bd_dom_sf"/>
</dbReference>
<dbReference type="AlphaFoldDB" id="A0A6L5XZ98"/>
<proteinExistence type="predicted"/>
<evidence type="ECO:0000313" key="5">
    <source>
        <dbReference type="EMBL" id="MSS64115.1"/>
    </source>
</evidence>
<evidence type="ECO:0000259" key="4">
    <source>
        <dbReference type="PROSITE" id="PS50932"/>
    </source>
</evidence>
<feature type="domain" description="HTH lacI-type" evidence="4">
    <location>
        <begin position="6"/>
        <end position="62"/>
    </location>
</feature>
<keyword evidence="2" id="KW-0238">DNA-binding</keyword>
<dbReference type="CDD" id="cd01392">
    <property type="entry name" value="HTH_LacI"/>
    <property type="match status" value="1"/>
</dbReference>
<dbReference type="GO" id="GO:0003700">
    <property type="term" value="F:DNA-binding transcription factor activity"/>
    <property type="evidence" value="ECO:0007669"/>
    <property type="project" value="TreeGrafter"/>
</dbReference>
<dbReference type="Gene3D" id="3.40.50.2300">
    <property type="match status" value="2"/>
</dbReference>
<dbReference type="PANTHER" id="PTHR30146:SF109">
    <property type="entry name" value="HTH-TYPE TRANSCRIPTIONAL REGULATOR GALS"/>
    <property type="match status" value="1"/>
</dbReference>
<evidence type="ECO:0000313" key="6">
    <source>
        <dbReference type="Proteomes" id="UP000482209"/>
    </source>
</evidence>
<dbReference type="PROSITE" id="PS50932">
    <property type="entry name" value="HTH_LACI_2"/>
    <property type="match status" value="1"/>
</dbReference>
<dbReference type="EMBL" id="VUMT01000013">
    <property type="protein sequence ID" value="MSS64115.1"/>
    <property type="molecule type" value="Genomic_DNA"/>
</dbReference>
<name>A0A6L5XZ98_9FIRM</name>
<dbReference type="GO" id="GO:0000976">
    <property type="term" value="F:transcription cis-regulatory region binding"/>
    <property type="evidence" value="ECO:0007669"/>
    <property type="project" value="TreeGrafter"/>
</dbReference>